<evidence type="ECO:0000256" key="11">
    <source>
        <dbReference type="ARBA" id="ARBA00030801"/>
    </source>
</evidence>
<sequence>MISLSLPPEELQKAKEKSQRSGDLKEEAAVCNQLGEILARHGRFQEALEEHRQELRLLESVDDVIGCAVAHRKIGERLAELESYKAALKHQRQHLELARSLSNHIEQQRAWATIGRTYMFIADSSQSGEALREAEQAFMKSLAIVEETLEGEVPRRELSEMKTRLYLNLGLVYDSLKDQAKCSHYIRKSIFISEQNHLHEDLYRAYFNLGNIQLREGEHSKAMRCLEGARECARRMKEKCMESECCASLAQVLLSLGDFVAAKRALKKAHLLGSQQPLQRESIRRNLRYALRVSRLQEALEEAAPSNPRAALGLCEQLGDLFSKAGDYRRAVEAYERQLRFAESLRSPEAELAVIHVSLAATFGDLKEHGRAVQHYRAELALRRGNPLEEGKTWLNVALSKEEAGKGYEELESCFRTALQCAERAQEPRLQRQILRHLHAVQQRGGCPEGPSTLARLRSLCRSQGWSSDGESSGEEEKEELENSEALEEESDLELSESGEWARRRQLLPLAPPAGGGQSLRCSAGLRPPPLAPPAGGGHAGSGEIGALLALSGCILLPQGQSPLDTLQEWLRIYGRELDQETRERCSAMARLLQEAKAGQGSRPQLPRDSPSSQLFDAELPAPPDPTSEPPLPCRMLEPSSEEESDPCGARLDPEADGMSPLRPVRKRQRLLSPSTLGRAESRTAGLPGREASAQYQAAIRSVGSAHCHHPQSPEPAEPPARPALIPAEHYVGDDWLEDDLVLSRKRSRRGLEESGSESGDTTGPENDGGSGAGPQAPAARRRRRARQSRLTRIVDRAVQLTPFSPSSPQLPVAPAPPPPIRVRVQVQEKVFLIPVPHGGSESHPVSWLAEQASQRYYQTCGLLPRLTLKKEGALLAPQDLIVDVLQSNEEVIAEVQSWDLPPLAERYRKACQSLAVGEHRLLVKITELQDPGPLFSACGLMLRRLHLTPLLRALKLQTSIRQLRLSGTGLDDSTVGELLATIGTMPSLTLLDLSANQLGTEGLHKLGAGPPGHTAFQSLEELDLSLNPLGDGCSQFLASLLQACPVLSTLRLQGCGFTMAFLQHYRLLLASALRGAVHLKKLILSHNALGPMGLQQLLKSLPCDTLGHLEIGSVAARPGEQQPLVDAVVGYLMQVRGVGGHSGIVMELLIFFRCLPACLSLDSLDLSANAAVTIVGLRMLLSALRERNRGLHYLSLAGCSVQGPLDSITWARLSLDVRELRLCSRQLSRSDQQQVGELWGSPPLCTVTRHHKLFCKSL</sequence>
<dbReference type="InterPro" id="IPR052311">
    <property type="entry name" value="MMS22L-TONSL_complex_comp"/>
</dbReference>
<feature type="region of interest" description="Disordered" evidence="15">
    <location>
        <begin position="465"/>
        <end position="540"/>
    </location>
</feature>
<keyword evidence="9" id="KW-0234">DNA repair</keyword>
<dbReference type="SUPFAM" id="SSF48452">
    <property type="entry name" value="TPR-like"/>
    <property type="match status" value="3"/>
</dbReference>
<keyword evidence="6" id="KW-0227">DNA damage</keyword>
<feature type="compositionally biased region" description="Pro residues" evidence="15">
    <location>
        <begin position="713"/>
        <end position="722"/>
    </location>
</feature>
<evidence type="ECO:0000256" key="7">
    <source>
        <dbReference type="ARBA" id="ARBA00022853"/>
    </source>
</evidence>
<dbReference type="SMART" id="SM00028">
    <property type="entry name" value="TPR"/>
    <property type="match status" value="8"/>
</dbReference>
<evidence type="ECO:0000256" key="14">
    <source>
        <dbReference type="SAM" id="Coils"/>
    </source>
</evidence>
<feature type="region of interest" description="Disordered" evidence="15">
    <location>
        <begin position="702"/>
        <end position="723"/>
    </location>
</feature>
<dbReference type="GO" id="GO:0031297">
    <property type="term" value="P:replication fork processing"/>
    <property type="evidence" value="ECO:0007669"/>
    <property type="project" value="TreeGrafter"/>
</dbReference>
<protein>
    <recommendedName>
        <fullName evidence="12">NF-kappa-B inhibitor-like protein 2</fullName>
    </recommendedName>
    <alternativeName>
        <fullName evidence="11">Nuclear factor of kappa light polypeptide gene enhancer in B-cells inhibitor-like 2</fullName>
    </alternativeName>
</protein>
<dbReference type="GO" id="GO:0006325">
    <property type="term" value="P:chromatin organization"/>
    <property type="evidence" value="ECO:0007669"/>
    <property type="project" value="UniProtKB-KW"/>
</dbReference>
<dbReference type="SUPFAM" id="SSF52047">
    <property type="entry name" value="RNI-like"/>
    <property type="match status" value="1"/>
</dbReference>
<dbReference type="Pfam" id="PF13176">
    <property type="entry name" value="TPR_7"/>
    <property type="match status" value="1"/>
</dbReference>
<reference evidence="16" key="1">
    <citation type="submission" date="2025-08" db="UniProtKB">
        <authorList>
            <consortium name="Ensembl"/>
        </authorList>
    </citation>
    <scope>IDENTIFICATION</scope>
</reference>
<evidence type="ECO:0000313" key="16">
    <source>
        <dbReference type="Ensembl" id="ENSSPUP00000010299.1"/>
    </source>
</evidence>
<dbReference type="InterPro" id="IPR001611">
    <property type="entry name" value="Leu-rich_rpt"/>
</dbReference>
<feature type="region of interest" description="Disordered" evidence="15">
    <location>
        <begin position="596"/>
        <end position="690"/>
    </location>
</feature>
<feature type="compositionally biased region" description="Pro residues" evidence="15">
    <location>
        <begin position="621"/>
        <end position="633"/>
    </location>
</feature>
<evidence type="ECO:0000256" key="15">
    <source>
        <dbReference type="SAM" id="MobiDB-lite"/>
    </source>
</evidence>
<dbReference type="InterPro" id="IPR011990">
    <property type="entry name" value="TPR-like_helical_dom_sf"/>
</dbReference>
<evidence type="ECO:0000256" key="9">
    <source>
        <dbReference type="ARBA" id="ARBA00023204"/>
    </source>
</evidence>
<evidence type="ECO:0000256" key="10">
    <source>
        <dbReference type="ARBA" id="ARBA00023242"/>
    </source>
</evidence>
<dbReference type="AlphaFoldDB" id="A0A8D0L634"/>
<comment type="similarity">
    <text evidence="3">Belongs to the Tonsoku family.</text>
</comment>
<keyword evidence="17" id="KW-1185">Reference proteome</keyword>
<keyword evidence="13" id="KW-0802">TPR repeat</keyword>
<dbReference type="Gene3D" id="1.25.40.10">
    <property type="entry name" value="Tetratricopeptide repeat domain"/>
    <property type="match status" value="2"/>
</dbReference>
<keyword evidence="4" id="KW-0158">Chromosome</keyword>
<feature type="compositionally biased region" description="Basic residues" evidence="15">
    <location>
        <begin position="780"/>
        <end position="789"/>
    </location>
</feature>
<dbReference type="PANTHER" id="PTHR46358:SF1">
    <property type="entry name" value="TONSOKU-LIKE PROTEIN"/>
    <property type="match status" value="1"/>
</dbReference>
<dbReference type="Pfam" id="PF13516">
    <property type="entry name" value="LRR_6"/>
    <property type="match status" value="3"/>
</dbReference>
<evidence type="ECO:0000256" key="12">
    <source>
        <dbReference type="ARBA" id="ARBA00033240"/>
    </source>
</evidence>
<dbReference type="Proteomes" id="UP000694392">
    <property type="component" value="Unplaced"/>
</dbReference>
<dbReference type="SMART" id="SM00368">
    <property type="entry name" value="LRR_RI"/>
    <property type="match status" value="4"/>
</dbReference>
<feature type="compositionally biased region" description="Acidic residues" evidence="15">
    <location>
        <begin position="472"/>
        <end position="497"/>
    </location>
</feature>
<evidence type="ECO:0000256" key="6">
    <source>
        <dbReference type="ARBA" id="ARBA00022763"/>
    </source>
</evidence>
<keyword evidence="10" id="KW-0539">Nucleus</keyword>
<evidence type="ECO:0000256" key="4">
    <source>
        <dbReference type="ARBA" id="ARBA00022454"/>
    </source>
</evidence>
<feature type="coiled-coil region" evidence="14">
    <location>
        <begin position="41"/>
        <end position="98"/>
    </location>
</feature>
<comment type="subcellular location">
    <subcellularLocation>
        <location evidence="2">Chromosome</location>
    </subcellularLocation>
    <subcellularLocation>
        <location evidence="1">Nucleus</location>
    </subcellularLocation>
</comment>
<dbReference type="PANTHER" id="PTHR46358">
    <property type="entry name" value="TONSOKU-LIKE PROTEIN"/>
    <property type="match status" value="1"/>
</dbReference>
<evidence type="ECO:0000256" key="1">
    <source>
        <dbReference type="ARBA" id="ARBA00004123"/>
    </source>
</evidence>
<dbReference type="Ensembl" id="ENSSPUT00000010989.1">
    <property type="protein sequence ID" value="ENSSPUP00000010299.1"/>
    <property type="gene ID" value="ENSSPUG00000007765.1"/>
</dbReference>
<dbReference type="GO" id="GO:0043596">
    <property type="term" value="C:nuclear replication fork"/>
    <property type="evidence" value="ECO:0007669"/>
    <property type="project" value="TreeGrafter"/>
</dbReference>
<evidence type="ECO:0000313" key="17">
    <source>
        <dbReference type="Proteomes" id="UP000694392"/>
    </source>
</evidence>
<evidence type="ECO:0000256" key="3">
    <source>
        <dbReference type="ARBA" id="ARBA00010999"/>
    </source>
</evidence>
<reference evidence="16" key="2">
    <citation type="submission" date="2025-09" db="UniProtKB">
        <authorList>
            <consortium name="Ensembl"/>
        </authorList>
    </citation>
    <scope>IDENTIFICATION</scope>
</reference>
<evidence type="ECO:0000256" key="13">
    <source>
        <dbReference type="PROSITE-ProRule" id="PRU00339"/>
    </source>
</evidence>
<organism evidence="16 17">
    <name type="scientific">Sphenodon punctatus</name>
    <name type="common">Tuatara</name>
    <name type="synonym">Hatteria punctata</name>
    <dbReference type="NCBI Taxonomy" id="8508"/>
    <lineage>
        <taxon>Eukaryota</taxon>
        <taxon>Metazoa</taxon>
        <taxon>Chordata</taxon>
        <taxon>Craniata</taxon>
        <taxon>Vertebrata</taxon>
        <taxon>Euteleostomi</taxon>
        <taxon>Lepidosauria</taxon>
        <taxon>Sphenodontia</taxon>
        <taxon>Sphenodontidae</taxon>
        <taxon>Sphenodon</taxon>
    </lineage>
</organism>
<feature type="repeat" description="TPR" evidence="13">
    <location>
        <begin position="312"/>
        <end position="345"/>
    </location>
</feature>
<gene>
    <name evidence="16" type="primary">TONSL</name>
</gene>
<evidence type="ECO:0000256" key="8">
    <source>
        <dbReference type="ARBA" id="ARBA00023043"/>
    </source>
</evidence>
<keyword evidence="14" id="KW-0175">Coiled coil</keyword>
<keyword evidence="5" id="KW-0677">Repeat</keyword>
<dbReference type="PROSITE" id="PS50005">
    <property type="entry name" value="TPR"/>
    <property type="match status" value="1"/>
</dbReference>
<evidence type="ECO:0000256" key="5">
    <source>
        <dbReference type="ARBA" id="ARBA00022737"/>
    </source>
</evidence>
<name>A0A8D0L634_SPHPU</name>
<feature type="compositionally biased region" description="Basic and acidic residues" evidence="15">
    <location>
        <begin position="10"/>
        <end position="24"/>
    </location>
</feature>
<feature type="region of interest" description="Disordered" evidence="15">
    <location>
        <begin position="1"/>
        <end position="24"/>
    </location>
</feature>
<dbReference type="Gene3D" id="3.80.10.10">
    <property type="entry name" value="Ribonuclease Inhibitor"/>
    <property type="match status" value="1"/>
</dbReference>
<dbReference type="Pfam" id="PF13181">
    <property type="entry name" value="TPR_8"/>
    <property type="match status" value="2"/>
</dbReference>
<dbReference type="InterPro" id="IPR032675">
    <property type="entry name" value="LRR_dom_sf"/>
</dbReference>
<evidence type="ECO:0000256" key="2">
    <source>
        <dbReference type="ARBA" id="ARBA00004286"/>
    </source>
</evidence>
<keyword evidence="8" id="KW-0040">ANK repeat</keyword>
<accession>A0A8D0L634</accession>
<feature type="region of interest" description="Disordered" evidence="15">
    <location>
        <begin position="748"/>
        <end position="789"/>
    </location>
</feature>
<dbReference type="GO" id="GO:0000724">
    <property type="term" value="P:double-strand break repair via homologous recombination"/>
    <property type="evidence" value="ECO:0007669"/>
    <property type="project" value="TreeGrafter"/>
</dbReference>
<dbReference type="GeneTree" id="ENSGT00940000160188"/>
<dbReference type="InterPro" id="IPR019734">
    <property type="entry name" value="TPR_rpt"/>
</dbReference>
<keyword evidence="7" id="KW-0156">Chromatin regulator</keyword>
<proteinExistence type="inferred from homology"/>